<evidence type="ECO:0008006" key="8">
    <source>
        <dbReference type="Google" id="ProtNLM"/>
    </source>
</evidence>
<evidence type="ECO:0000256" key="2">
    <source>
        <dbReference type="ARBA" id="ARBA00022723"/>
    </source>
</evidence>
<dbReference type="GO" id="GO:0140737">
    <property type="term" value="C:encapsulin nanocompartment"/>
    <property type="evidence" value="ECO:0007669"/>
    <property type="project" value="UniProtKB-SubCell"/>
</dbReference>
<dbReference type="GO" id="GO:0006879">
    <property type="term" value="P:intracellular iron ion homeostasis"/>
    <property type="evidence" value="ECO:0007669"/>
    <property type="project" value="UniProtKB-KW"/>
</dbReference>
<gene>
    <name evidence="6" type="ORF">FHR98_003078</name>
</gene>
<keyword evidence="7" id="KW-1185">Reference proteome</keyword>
<evidence type="ECO:0000313" key="6">
    <source>
        <dbReference type="EMBL" id="MBB3066768.1"/>
    </source>
</evidence>
<dbReference type="NCBIfam" id="TIGR04535">
    <property type="entry name" value="ferrit_encaps"/>
    <property type="match status" value="1"/>
</dbReference>
<evidence type="ECO:0000313" key="7">
    <source>
        <dbReference type="Proteomes" id="UP000581135"/>
    </source>
</evidence>
<dbReference type="Proteomes" id="UP000581135">
    <property type="component" value="Unassembled WGS sequence"/>
</dbReference>
<evidence type="ECO:0000256" key="4">
    <source>
        <dbReference type="ARBA" id="ARBA00033738"/>
    </source>
</evidence>
<name>A0A839SWT4_9PROT</name>
<dbReference type="InterPro" id="IPR009078">
    <property type="entry name" value="Ferritin-like_SF"/>
</dbReference>
<reference evidence="6 7" key="1">
    <citation type="submission" date="2020-08" db="EMBL/GenBank/DDBJ databases">
        <title>Genomic Encyclopedia of Type Strains, Phase III (KMG-III): the genomes of soil and plant-associated and newly described type strains.</title>
        <authorList>
            <person name="Whitman W."/>
        </authorList>
    </citation>
    <scope>NUCLEOTIDE SEQUENCE [LARGE SCALE GENOMIC DNA]</scope>
    <source>
        <strain evidence="6 7">CECT 8803</strain>
    </source>
</reference>
<proteinExistence type="predicted"/>
<dbReference type="Pfam" id="PF22277">
    <property type="entry name" value="EncFtn-like"/>
    <property type="match status" value="1"/>
</dbReference>
<keyword evidence="2" id="KW-0479">Metal-binding</keyword>
<dbReference type="GO" id="GO:0046872">
    <property type="term" value="F:metal ion binding"/>
    <property type="evidence" value="ECO:0007669"/>
    <property type="project" value="UniProtKB-KW"/>
</dbReference>
<evidence type="ECO:0000256" key="3">
    <source>
        <dbReference type="ARBA" id="ARBA00023004"/>
    </source>
</evidence>
<keyword evidence="1" id="KW-0409">Iron storage</keyword>
<sequence>MSSEGLHEPIEKLSKKTINMHRAIVSLMEELEAVDWYQQRADACDDPELKAILIHNANEEIEHAMMVLEWIRRNNETFDSEMKERLFSDAPISDH</sequence>
<comment type="caution">
    <text evidence="6">The sequence shown here is derived from an EMBL/GenBank/DDBJ whole genome shotgun (WGS) entry which is preliminary data.</text>
</comment>
<keyword evidence="5" id="KW-1284">Encapsulin nanocompartment</keyword>
<accession>A0A839SWT4</accession>
<dbReference type="SUPFAM" id="SSF47240">
    <property type="entry name" value="Ferritin-like"/>
    <property type="match status" value="1"/>
</dbReference>
<dbReference type="Gene3D" id="6.10.140.1960">
    <property type="match status" value="1"/>
</dbReference>
<dbReference type="GO" id="GO:0004322">
    <property type="term" value="F:ferroxidase activity"/>
    <property type="evidence" value="ECO:0007669"/>
    <property type="project" value="InterPro"/>
</dbReference>
<dbReference type="EMBL" id="JACHXA010000010">
    <property type="protein sequence ID" value="MBB3066768.1"/>
    <property type="molecule type" value="Genomic_DNA"/>
</dbReference>
<dbReference type="InterPro" id="IPR030907">
    <property type="entry name" value="Ferrit_encaps"/>
</dbReference>
<evidence type="ECO:0000256" key="1">
    <source>
        <dbReference type="ARBA" id="ARBA00022434"/>
    </source>
</evidence>
<keyword evidence="3" id="KW-0408">Iron</keyword>
<evidence type="ECO:0000256" key="5">
    <source>
        <dbReference type="ARBA" id="ARBA00033787"/>
    </source>
</evidence>
<organism evidence="6 7">
    <name type="scientific">Limibacillus halophilus</name>
    <dbReference type="NCBI Taxonomy" id="1579333"/>
    <lineage>
        <taxon>Bacteria</taxon>
        <taxon>Pseudomonadati</taxon>
        <taxon>Pseudomonadota</taxon>
        <taxon>Alphaproteobacteria</taxon>
        <taxon>Rhodospirillales</taxon>
        <taxon>Rhodovibrionaceae</taxon>
        <taxon>Limibacillus</taxon>
    </lineage>
</organism>
<dbReference type="AlphaFoldDB" id="A0A839SWT4"/>
<comment type="subcellular location">
    <subcellularLocation>
        <location evidence="4">Encapsulin nanocompartment</location>
    </subcellularLocation>
</comment>
<dbReference type="RefSeq" id="WP_183417591.1">
    <property type="nucleotide sequence ID" value="NZ_JACHXA010000010.1"/>
</dbReference>
<protein>
    <recommendedName>
        <fullName evidence="8">Ferritin</fullName>
    </recommendedName>
</protein>
<dbReference type="InterPro" id="IPR054581">
    <property type="entry name" value="EncFtn-like"/>
</dbReference>